<dbReference type="EMBL" id="CACRSZ010000077">
    <property type="protein sequence ID" value="VYT45755.1"/>
    <property type="molecule type" value="Genomic_DNA"/>
</dbReference>
<sequence length="52" mass="6035">MNYICFMFQTAIVSAGLFFSRKLIYTLYNSKTAAFFTSFPSTYRSQNRISVT</sequence>
<protein>
    <submittedName>
        <fullName evidence="1">Uncharacterized protein</fullName>
    </submittedName>
</protein>
<accession>A0A6N2WV94</accession>
<name>A0A174KMA0_9BACE</name>
<evidence type="ECO:0000313" key="2">
    <source>
        <dbReference type="EMBL" id="VYT45755.1"/>
    </source>
</evidence>
<evidence type="ECO:0000313" key="3">
    <source>
        <dbReference type="Proteomes" id="UP000095606"/>
    </source>
</evidence>
<organism evidence="1 3">
    <name type="scientific">Bacteroides faecis</name>
    <dbReference type="NCBI Taxonomy" id="674529"/>
    <lineage>
        <taxon>Bacteria</taxon>
        <taxon>Pseudomonadati</taxon>
        <taxon>Bacteroidota</taxon>
        <taxon>Bacteroidia</taxon>
        <taxon>Bacteroidales</taxon>
        <taxon>Bacteroidaceae</taxon>
        <taxon>Bacteroides</taxon>
    </lineage>
</organism>
<gene>
    <name evidence="2" type="ORF">BFLFYP10_03501</name>
    <name evidence="1" type="ORF">ERS852461_01862</name>
</gene>
<proteinExistence type="predicted"/>
<evidence type="ECO:0000313" key="1">
    <source>
        <dbReference type="EMBL" id="CUP10290.1"/>
    </source>
</evidence>
<accession>A0A174KMA0</accession>
<dbReference type="Proteomes" id="UP000095606">
    <property type="component" value="Unassembled WGS sequence"/>
</dbReference>
<dbReference type="AlphaFoldDB" id="A0A174KMA0"/>
<reference evidence="2" key="2">
    <citation type="submission" date="2019-11" db="EMBL/GenBank/DDBJ databases">
        <authorList>
            <person name="Feng L."/>
        </authorList>
    </citation>
    <scope>NUCLEOTIDE SEQUENCE</scope>
    <source>
        <strain evidence="2">BfaecisLFYP10</strain>
    </source>
</reference>
<dbReference type="EMBL" id="CZAE01000007">
    <property type="protein sequence ID" value="CUP10290.1"/>
    <property type="molecule type" value="Genomic_DNA"/>
</dbReference>
<reference evidence="1 3" key="1">
    <citation type="submission" date="2015-09" db="EMBL/GenBank/DDBJ databases">
        <authorList>
            <consortium name="Pathogen Informatics"/>
        </authorList>
    </citation>
    <scope>NUCLEOTIDE SEQUENCE [LARGE SCALE GENOMIC DNA]</scope>
    <source>
        <strain evidence="1 3">2789STDY5834846</strain>
    </source>
</reference>